<proteinExistence type="predicted"/>
<dbReference type="EMBL" id="HBEQ01004106">
    <property type="protein sequence ID" value="CAD8515788.1"/>
    <property type="molecule type" value="Transcribed_RNA"/>
</dbReference>
<accession>A0A7S0IAH9</accession>
<dbReference type="AlphaFoldDB" id="A0A7S0IAH9"/>
<feature type="region of interest" description="Disordered" evidence="1">
    <location>
        <begin position="132"/>
        <end position="155"/>
    </location>
</feature>
<organism evidence="2">
    <name type="scientific">Micromonas pusilla</name>
    <name type="common">Picoplanktonic green alga</name>
    <name type="synonym">Chromulina pusilla</name>
    <dbReference type="NCBI Taxonomy" id="38833"/>
    <lineage>
        <taxon>Eukaryota</taxon>
        <taxon>Viridiplantae</taxon>
        <taxon>Chlorophyta</taxon>
        <taxon>Mamiellophyceae</taxon>
        <taxon>Mamiellales</taxon>
        <taxon>Mamiellaceae</taxon>
        <taxon>Micromonas</taxon>
    </lineage>
</organism>
<feature type="region of interest" description="Disordered" evidence="1">
    <location>
        <begin position="1"/>
        <end position="87"/>
    </location>
</feature>
<protein>
    <submittedName>
        <fullName evidence="2">Uncharacterized protein</fullName>
    </submittedName>
</protein>
<gene>
    <name evidence="2" type="ORF">MCOM1403_LOCUS3213</name>
</gene>
<sequence length="475" mass="51832">MRGLKLTFRLGSKNTSKEREDSSPPSPKLYGKSAANHVHSTPNMGRGTSRLRTVSSEPRMIAKAEVPQLQPRERRGRHTEDVKLGLGGLGEPKATFMRGVPRALGGSGGVVRIAQGGIEDGRHNNKRRALSLAQDGLSPPRIPEPQSPNGETVERESRGAFFQRGTDSIGVILKHVGSVGEKSEHEGGTQLDCYRDQPEVMKKRKRNMQKRQSFSEDAITRHMPAIQYMFSFVHPPSTSRDCRVPMILPTNSYFQSQILPEMFMEGLHSLTLTLGKLASQTVSMASGVSTVRAPVTCASSPYVPTAPMERGSNLLGRKVSRMPHTTKSDSDSKCGLDRDIALNTAREEYHGEKLPTGIGNALSLPRKGRNMSAIMPNQAAAAAGMLAKVAANATELIFRGETALSFEPNIARDGQLLPVLTRAPESSCAHVDVVRSIHAHLMDAMNVSKDRCQTYCDGHGKCFCRQLIITQTKDC</sequence>
<evidence type="ECO:0000256" key="1">
    <source>
        <dbReference type="SAM" id="MobiDB-lite"/>
    </source>
</evidence>
<name>A0A7S0IAH9_MICPS</name>
<reference evidence="2" key="1">
    <citation type="submission" date="2021-01" db="EMBL/GenBank/DDBJ databases">
        <authorList>
            <person name="Corre E."/>
            <person name="Pelletier E."/>
            <person name="Niang G."/>
            <person name="Scheremetjew M."/>
            <person name="Finn R."/>
            <person name="Kale V."/>
            <person name="Holt S."/>
            <person name="Cochrane G."/>
            <person name="Meng A."/>
            <person name="Brown T."/>
            <person name="Cohen L."/>
        </authorList>
    </citation>
    <scope>NUCLEOTIDE SEQUENCE</scope>
    <source>
        <strain evidence="2">CCMP1723</strain>
    </source>
</reference>
<evidence type="ECO:0000313" key="2">
    <source>
        <dbReference type="EMBL" id="CAD8515788.1"/>
    </source>
</evidence>